<accession>A0A7R9VH43</accession>
<sequence>MPHALRSNSKHVCIHDGDKESLGGGNNGLLIHHGDGVRLSEDGILEETLIHEGVHASLDPLIIYNEREWSKWKEAADLDANYISLYARDYPETEDVSETFVMYLGVNYSPSRMTSDDIEIITKTIPHRIEYLSNLGLNMYPVVREGEKNLGPSLKKIGFRAVGKGACIDREGRNYDWGYFRYGRGRRFKTFERAAKNCVGLGKLVGVEMEWRKGKKYCTCLYENGSINNRRKFDKVGTGGARGTGPVVGTNGKGRASVCYKYTKKMTESSWQ</sequence>
<organism evidence="1">
    <name type="scientific">Pseudictyota dubia</name>
    <dbReference type="NCBI Taxonomy" id="2749911"/>
    <lineage>
        <taxon>Eukaryota</taxon>
        <taxon>Sar</taxon>
        <taxon>Stramenopiles</taxon>
        <taxon>Ochrophyta</taxon>
        <taxon>Bacillariophyta</taxon>
        <taxon>Mediophyceae</taxon>
        <taxon>Biddulphiophycidae</taxon>
        <taxon>Eupodiscales</taxon>
        <taxon>Odontellaceae</taxon>
        <taxon>Pseudictyota</taxon>
    </lineage>
</organism>
<proteinExistence type="predicted"/>
<evidence type="ECO:0000313" key="1">
    <source>
        <dbReference type="EMBL" id="CAD8293921.1"/>
    </source>
</evidence>
<reference evidence="1" key="1">
    <citation type="submission" date="2021-01" db="EMBL/GenBank/DDBJ databases">
        <authorList>
            <person name="Corre E."/>
            <person name="Pelletier E."/>
            <person name="Niang G."/>
            <person name="Scheremetjew M."/>
            <person name="Finn R."/>
            <person name="Kale V."/>
            <person name="Holt S."/>
            <person name="Cochrane G."/>
            <person name="Meng A."/>
            <person name="Brown T."/>
            <person name="Cohen L."/>
        </authorList>
    </citation>
    <scope>NUCLEOTIDE SEQUENCE</scope>
    <source>
        <strain evidence="1">CCMP147</strain>
    </source>
</reference>
<dbReference type="EMBL" id="HBED01003588">
    <property type="protein sequence ID" value="CAD8293921.1"/>
    <property type="molecule type" value="Transcribed_RNA"/>
</dbReference>
<dbReference type="AlphaFoldDB" id="A0A7R9VH43"/>
<name>A0A7R9VH43_9STRA</name>
<protein>
    <submittedName>
        <fullName evidence="1">Uncharacterized protein</fullName>
    </submittedName>
</protein>
<gene>
    <name evidence="1" type="ORF">TDUB1175_LOCUS1692</name>
</gene>